<accession>A0A9X4NT77</accession>
<organism evidence="2 3">
    <name type="scientific">Hydrogenophaga taeniospiralis CCUG 15921</name>
    <dbReference type="NCBI Taxonomy" id="1281780"/>
    <lineage>
        <taxon>Bacteria</taxon>
        <taxon>Pseudomonadati</taxon>
        <taxon>Pseudomonadota</taxon>
        <taxon>Betaproteobacteria</taxon>
        <taxon>Burkholderiales</taxon>
        <taxon>Comamonadaceae</taxon>
        <taxon>Hydrogenophaga</taxon>
    </lineage>
</organism>
<keyword evidence="1" id="KW-0472">Membrane</keyword>
<dbReference type="EMBL" id="AOGK01000022">
    <property type="protein sequence ID" value="MDG5977515.1"/>
    <property type="molecule type" value="Genomic_DNA"/>
</dbReference>
<dbReference type="AlphaFoldDB" id="A0A9X4NT77"/>
<dbReference type="RefSeq" id="WP_068167291.1">
    <property type="nucleotide sequence ID" value="NZ_AOGK01000022.1"/>
</dbReference>
<feature type="transmembrane region" description="Helical" evidence="1">
    <location>
        <begin position="100"/>
        <end position="118"/>
    </location>
</feature>
<protein>
    <submittedName>
        <fullName evidence="2">Uncharacterized protein</fullName>
    </submittedName>
</protein>
<dbReference type="Gene3D" id="1.10.1760.20">
    <property type="match status" value="1"/>
</dbReference>
<gene>
    <name evidence="2" type="ORF">H010_19824</name>
</gene>
<sequence length="208" mass="22258">MLFALELSLAVLSLGVALWLRPWRMLRGPLLTPALAAVALLPWLWLLPQKMPQGLQVQLSGACLLVLMLGWPLAVLVLALVALAVGLLGQAGPVAALSQGVWIGLVPATLALGIGAVLRRWLPPNPFVYTLGRGFLGTAAAMFLAGVVREVGYRLAGGVALEQALVARWLMAWGDAFLTGMFTAIFVAFVPGWLATWSDERYLKPPQN</sequence>
<dbReference type="OrthoDB" id="5297929at2"/>
<comment type="caution">
    <text evidence="2">The sequence shown here is derived from an EMBL/GenBank/DDBJ whole genome shotgun (WGS) entry which is preliminary data.</text>
</comment>
<evidence type="ECO:0000313" key="3">
    <source>
        <dbReference type="Proteomes" id="UP001152876"/>
    </source>
</evidence>
<keyword evidence="1" id="KW-0812">Transmembrane</keyword>
<keyword evidence="1" id="KW-1133">Transmembrane helix</keyword>
<evidence type="ECO:0000256" key="1">
    <source>
        <dbReference type="SAM" id="Phobius"/>
    </source>
</evidence>
<name>A0A9X4NT77_9BURK</name>
<evidence type="ECO:0000313" key="2">
    <source>
        <dbReference type="EMBL" id="MDG5977515.1"/>
    </source>
</evidence>
<feature type="transmembrane region" description="Helical" evidence="1">
    <location>
        <begin position="27"/>
        <end position="47"/>
    </location>
</feature>
<dbReference type="Proteomes" id="UP001152876">
    <property type="component" value="Unassembled WGS sequence"/>
</dbReference>
<keyword evidence="3" id="KW-1185">Reference proteome</keyword>
<reference evidence="2" key="1">
    <citation type="submission" date="2013-01" db="EMBL/GenBank/DDBJ databases">
        <title>Genome draft of Hydrogenophaga taeniospiralis 2K1.</title>
        <authorList>
            <person name="Gomila M."/>
            <person name="Lalucat J."/>
        </authorList>
    </citation>
    <scope>NUCLEOTIDE SEQUENCE</scope>
    <source>
        <strain evidence="2">CCUG 15921</strain>
    </source>
</reference>
<feature type="transmembrane region" description="Helical" evidence="1">
    <location>
        <begin position="59"/>
        <end position="88"/>
    </location>
</feature>
<feature type="transmembrane region" description="Helical" evidence="1">
    <location>
        <begin position="169"/>
        <end position="194"/>
    </location>
</feature>
<feature type="transmembrane region" description="Helical" evidence="1">
    <location>
        <begin position="130"/>
        <end position="149"/>
    </location>
</feature>
<proteinExistence type="predicted"/>